<gene>
    <name evidence="1" type="ORF">F5148DRAFT_370365</name>
</gene>
<evidence type="ECO:0000313" key="2">
    <source>
        <dbReference type="Proteomes" id="UP001207468"/>
    </source>
</evidence>
<accession>A0ACC0U1F7</accession>
<evidence type="ECO:0000313" key="1">
    <source>
        <dbReference type="EMBL" id="KAI9456408.1"/>
    </source>
</evidence>
<keyword evidence="2" id="KW-1185">Reference proteome</keyword>
<name>A0ACC0U1F7_9AGAM</name>
<proteinExistence type="predicted"/>
<reference evidence="1" key="1">
    <citation type="submission" date="2021-03" db="EMBL/GenBank/DDBJ databases">
        <title>Evolutionary priming and transition to the ectomycorrhizal habit in an iconic lineage of mushroom-forming fungi: is preadaptation a requirement?</title>
        <authorList>
            <consortium name="DOE Joint Genome Institute"/>
            <person name="Looney B.P."/>
            <person name="Miyauchi S."/>
            <person name="Morin E."/>
            <person name="Drula E."/>
            <person name="Courty P.E."/>
            <person name="Chicoki N."/>
            <person name="Fauchery L."/>
            <person name="Kohler A."/>
            <person name="Kuo A."/>
            <person name="LaButti K."/>
            <person name="Pangilinan J."/>
            <person name="Lipzen A."/>
            <person name="Riley R."/>
            <person name="Andreopoulos W."/>
            <person name="He G."/>
            <person name="Johnson J."/>
            <person name="Barry K.W."/>
            <person name="Grigoriev I.V."/>
            <person name="Nagy L."/>
            <person name="Hibbett D."/>
            <person name="Henrissat B."/>
            <person name="Matheny P.B."/>
            <person name="Labbe J."/>
            <person name="Martin A.F."/>
        </authorList>
    </citation>
    <scope>NUCLEOTIDE SEQUENCE</scope>
    <source>
        <strain evidence="1">BPL698</strain>
    </source>
</reference>
<comment type="caution">
    <text evidence="1">The sequence shown here is derived from an EMBL/GenBank/DDBJ whole genome shotgun (WGS) entry which is preliminary data.</text>
</comment>
<sequence length="340" mass="37160">MPILIVLPSGPYKWVDEVMRRARFCLPAFLTNHNKRRERSYWIVFLPVLAQFAFAITMSECNEGWEWLYNTLNQSPCSVVQLLIDGPYKMPCTTVVFSLTCACSVCQGGSCGTWSQWISGLNCSIISANGSYPAPISNGTRVPHWAYVPIGTTDTWNVTLAQSAGDAPEVSPTPVSSFQPSSTSLVISQSPSSSPSSNQNKPHAKHGYIAGAIVGGVMGIVLLIAIVFWRRKRAELRPSPSKGGAALSDTSRPIRKYYVRGVILYLAGHVILAYIFLIVRWFDVKSFVTTQDPSDPSTFPSLISVPSMPAIEAMPDSEEGHAAEPIGSRDRTQYNGLPLV</sequence>
<organism evidence="1 2">
    <name type="scientific">Russula earlei</name>
    <dbReference type="NCBI Taxonomy" id="71964"/>
    <lineage>
        <taxon>Eukaryota</taxon>
        <taxon>Fungi</taxon>
        <taxon>Dikarya</taxon>
        <taxon>Basidiomycota</taxon>
        <taxon>Agaricomycotina</taxon>
        <taxon>Agaricomycetes</taxon>
        <taxon>Russulales</taxon>
        <taxon>Russulaceae</taxon>
        <taxon>Russula</taxon>
    </lineage>
</organism>
<dbReference type="Proteomes" id="UP001207468">
    <property type="component" value="Unassembled WGS sequence"/>
</dbReference>
<protein>
    <submittedName>
        <fullName evidence="1">Uncharacterized protein</fullName>
    </submittedName>
</protein>
<dbReference type="EMBL" id="JAGFNK010000236">
    <property type="protein sequence ID" value="KAI9456408.1"/>
    <property type="molecule type" value="Genomic_DNA"/>
</dbReference>